<organism evidence="2">
    <name type="scientific">Arion vulgaris</name>
    <dbReference type="NCBI Taxonomy" id="1028688"/>
    <lineage>
        <taxon>Eukaryota</taxon>
        <taxon>Metazoa</taxon>
        <taxon>Spiralia</taxon>
        <taxon>Lophotrochozoa</taxon>
        <taxon>Mollusca</taxon>
        <taxon>Gastropoda</taxon>
        <taxon>Heterobranchia</taxon>
        <taxon>Euthyneura</taxon>
        <taxon>Panpulmonata</taxon>
        <taxon>Eupulmonata</taxon>
        <taxon>Stylommatophora</taxon>
        <taxon>Helicina</taxon>
        <taxon>Arionoidea</taxon>
        <taxon>Arionidae</taxon>
        <taxon>Arion</taxon>
    </lineage>
</organism>
<accession>A0A0B6Y9Z3</accession>
<evidence type="ECO:0000256" key="1">
    <source>
        <dbReference type="SAM" id="MobiDB-lite"/>
    </source>
</evidence>
<feature type="region of interest" description="Disordered" evidence="1">
    <location>
        <begin position="1"/>
        <end position="21"/>
    </location>
</feature>
<sequence>AVRNEREKKKKTQSVYHGHGPASIYHASQTQAVYHGHKPTSMHHATQTPLSVSCTWACISISLTWTCIKILIPASKYHATQTSV</sequence>
<evidence type="ECO:0000313" key="2">
    <source>
        <dbReference type="EMBL" id="CEK52979.1"/>
    </source>
</evidence>
<proteinExistence type="predicted"/>
<feature type="non-terminal residue" evidence="2">
    <location>
        <position position="84"/>
    </location>
</feature>
<dbReference type="EMBL" id="HACG01006114">
    <property type="protein sequence ID" value="CEK52979.1"/>
    <property type="molecule type" value="Transcribed_RNA"/>
</dbReference>
<name>A0A0B6Y9Z3_9EUPU</name>
<gene>
    <name evidence="2" type="primary">ORF18662</name>
</gene>
<dbReference type="AlphaFoldDB" id="A0A0B6Y9Z3"/>
<reference evidence="2" key="1">
    <citation type="submission" date="2014-12" db="EMBL/GenBank/DDBJ databases">
        <title>Insight into the proteome of Arion vulgaris.</title>
        <authorList>
            <person name="Aradska J."/>
            <person name="Bulat T."/>
            <person name="Smidak R."/>
            <person name="Sarate P."/>
            <person name="Gangsoo J."/>
            <person name="Sialana F."/>
            <person name="Bilban M."/>
            <person name="Lubec G."/>
        </authorList>
    </citation>
    <scope>NUCLEOTIDE SEQUENCE</scope>
    <source>
        <tissue evidence="2">Skin</tissue>
    </source>
</reference>
<feature type="non-terminal residue" evidence="2">
    <location>
        <position position="1"/>
    </location>
</feature>
<protein>
    <submittedName>
        <fullName evidence="2">Uncharacterized protein</fullName>
    </submittedName>
</protein>